<dbReference type="PANTHER" id="PTHR44167">
    <property type="entry name" value="OVARIAN-SPECIFIC SERINE/THREONINE-PROTEIN KINASE LOK-RELATED"/>
    <property type="match status" value="1"/>
</dbReference>
<dbReference type="PROSITE" id="PS00108">
    <property type="entry name" value="PROTEIN_KINASE_ST"/>
    <property type="match status" value="1"/>
</dbReference>
<name>A0ABQ0G427_9PEZI</name>
<accession>A0ABQ0G427</accession>
<keyword evidence="3" id="KW-1185">Reference proteome</keyword>
<evidence type="ECO:0000313" key="2">
    <source>
        <dbReference type="EMBL" id="GAB1312492.1"/>
    </source>
</evidence>
<gene>
    <name evidence="2" type="ORF">MFIFM68171_02702</name>
</gene>
<dbReference type="GeneID" id="98173447"/>
<dbReference type="SUPFAM" id="SSF56112">
    <property type="entry name" value="Protein kinase-like (PK-like)"/>
    <property type="match status" value="1"/>
</dbReference>
<dbReference type="InterPro" id="IPR008271">
    <property type="entry name" value="Ser/Thr_kinase_AS"/>
</dbReference>
<proteinExistence type="predicted"/>
<comment type="caution">
    <text evidence="2">The sequence shown here is derived from an EMBL/GenBank/DDBJ whole genome shotgun (WGS) entry which is preliminary data.</text>
</comment>
<feature type="domain" description="Protein kinase" evidence="1">
    <location>
        <begin position="1"/>
        <end position="313"/>
    </location>
</feature>
<dbReference type="Gene3D" id="1.10.510.10">
    <property type="entry name" value="Transferase(Phosphotransferase) domain 1"/>
    <property type="match status" value="1"/>
</dbReference>
<protein>
    <recommendedName>
        <fullName evidence="1">Protein kinase domain-containing protein</fullName>
    </recommendedName>
</protein>
<dbReference type="SMART" id="SM00220">
    <property type="entry name" value="S_TKc"/>
    <property type="match status" value="1"/>
</dbReference>
<organism evidence="2 3">
    <name type="scientific">Madurella fahalii</name>
    <dbReference type="NCBI Taxonomy" id="1157608"/>
    <lineage>
        <taxon>Eukaryota</taxon>
        <taxon>Fungi</taxon>
        <taxon>Dikarya</taxon>
        <taxon>Ascomycota</taxon>
        <taxon>Pezizomycotina</taxon>
        <taxon>Sordariomycetes</taxon>
        <taxon>Sordariomycetidae</taxon>
        <taxon>Sordariales</taxon>
        <taxon>Sordariales incertae sedis</taxon>
        <taxon>Madurella</taxon>
    </lineage>
</organism>
<dbReference type="Pfam" id="PF00069">
    <property type="entry name" value="Pkinase"/>
    <property type="match status" value="1"/>
</dbReference>
<dbReference type="Proteomes" id="UP001628179">
    <property type="component" value="Unassembled WGS sequence"/>
</dbReference>
<dbReference type="RefSeq" id="XP_070914225.1">
    <property type="nucleotide sequence ID" value="XM_071058124.1"/>
</dbReference>
<evidence type="ECO:0000313" key="3">
    <source>
        <dbReference type="Proteomes" id="UP001628179"/>
    </source>
</evidence>
<dbReference type="EMBL" id="BAAFSV010000001">
    <property type="protein sequence ID" value="GAB1312492.1"/>
    <property type="molecule type" value="Genomic_DNA"/>
</dbReference>
<evidence type="ECO:0000259" key="1">
    <source>
        <dbReference type="PROSITE" id="PS50011"/>
    </source>
</evidence>
<dbReference type="PROSITE" id="PS50011">
    <property type="entry name" value="PROTEIN_KINASE_DOM"/>
    <property type="match status" value="1"/>
</dbReference>
<reference evidence="2 3" key="1">
    <citation type="submission" date="2024-09" db="EMBL/GenBank/DDBJ databases">
        <title>Itraconazole resistance in Madurella fahalii resulting from another homologue of gene encoding cytochrome P450 14-alpha sterol demethylase (CYP51).</title>
        <authorList>
            <person name="Yoshioka I."/>
            <person name="Fahal A.H."/>
            <person name="Kaneko S."/>
            <person name="Yaguchi T."/>
        </authorList>
    </citation>
    <scope>NUCLEOTIDE SEQUENCE [LARGE SCALE GENOMIC DNA]</scope>
    <source>
        <strain evidence="2 3">IFM 68171</strain>
    </source>
</reference>
<dbReference type="InterPro" id="IPR000719">
    <property type="entry name" value="Prot_kinase_dom"/>
</dbReference>
<sequence length="332" mass="37762">MSSLLSVGRVLRGRLSSYSIVKELHRTADDGAVFIATSQNSEKCIVKSIRGHWRLQNEANILKRYQAKTPFLRPLVDEIEEPSEPPSIVLKHLDSDLLTASNKKRLSRPEIKQVAKCVLQALDVLHKDGLVHTDVKLDNIFVNHGQGERFSTIQLGDCGGVVSQDSKFAKEGHLIGAGFTRSPEATFQVHWGTATDIWSFGNAIFSLLYGGNYHLFNPGVEGLKPEDDQYEFTALKRMYKFFGPFLQEYDNFHDPNTIGIVNFINHQGPPEKPFHLVTTREIPPADKKFIRRIMKLYPGYRPTAEELLADEWFTEESEDTRKPLPGERRWAR</sequence>
<dbReference type="InterPro" id="IPR011009">
    <property type="entry name" value="Kinase-like_dom_sf"/>
</dbReference>
<dbReference type="PANTHER" id="PTHR44167:SF24">
    <property type="entry name" value="SERINE_THREONINE-PROTEIN KINASE CHK2"/>
    <property type="match status" value="1"/>
</dbReference>